<gene>
    <name evidence="1" type="ORF">ACFQ33_13775</name>
</gene>
<dbReference type="EMBL" id="JBHTNF010000008">
    <property type="protein sequence ID" value="MFD1328958.1"/>
    <property type="molecule type" value="Genomic_DNA"/>
</dbReference>
<proteinExistence type="predicted"/>
<protein>
    <submittedName>
        <fullName evidence="1">Uncharacterized protein</fullName>
    </submittedName>
</protein>
<reference evidence="2" key="1">
    <citation type="journal article" date="2019" name="Int. J. Syst. Evol. Microbiol.">
        <title>The Global Catalogue of Microorganisms (GCM) 10K type strain sequencing project: providing services to taxonomists for standard genome sequencing and annotation.</title>
        <authorList>
            <consortium name="The Broad Institute Genomics Platform"/>
            <consortium name="The Broad Institute Genome Sequencing Center for Infectious Disease"/>
            <person name="Wu L."/>
            <person name="Ma J."/>
        </authorList>
    </citation>
    <scope>NUCLEOTIDE SEQUENCE [LARGE SCALE GENOMIC DNA]</scope>
    <source>
        <strain evidence="2">CCUG 55609</strain>
    </source>
</reference>
<keyword evidence="2" id="KW-1185">Reference proteome</keyword>
<sequence length="91" mass="10165">MVFTRFCSGVAAPLAPHRSAEKRTGFGRQRKLEELKRGWNATHSEFKCGVTRACRQINPRAGRLAGSQLFLGLFVARAILARAETCCRQFP</sequence>
<comment type="caution">
    <text evidence="1">The sequence shown here is derived from an EMBL/GenBank/DDBJ whole genome shotgun (WGS) entry which is preliminary data.</text>
</comment>
<dbReference type="Proteomes" id="UP001597173">
    <property type="component" value="Unassembled WGS sequence"/>
</dbReference>
<accession>A0ABW3YYG9</accession>
<evidence type="ECO:0000313" key="1">
    <source>
        <dbReference type="EMBL" id="MFD1328958.1"/>
    </source>
</evidence>
<name>A0ABW3YYG9_MYCRA</name>
<organism evidence="1 2">
    <name type="scientific">Mycoplana ramosa</name>
    <name type="common">Mycoplana bullata</name>
    <dbReference type="NCBI Taxonomy" id="40837"/>
    <lineage>
        <taxon>Bacteria</taxon>
        <taxon>Pseudomonadati</taxon>
        <taxon>Pseudomonadota</taxon>
        <taxon>Alphaproteobacteria</taxon>
        <taxon>Hyphomicrobiales</taxon>
        <taxon>Rhizobiaceae</taxon>
        <taxon>Mycoplana</taxon>
    </lineage>
</organism>
<dbReference type="RefSeq" id="WP_374836163.1">
    <property type="nucleotide sequence ID" value="NZ_JBHEEW010000002.1"/>
</dbReference>
<evidence type="ECO:0000313" key="2">
    <source>
        <dbReference type="Proteomes" id="UP001597173"/>
    </source>
</evidence>